<dbReference type="EMBL" id="MBFT01000680">
    <property type="protein sequence ID" value="PVU87883.1"/>
    <property type="molecule type" value="Genomic_DNA"/>
</dbReference>
<feature type="compositionally biased region" description="Pro residues" evidence="8">
    <location>
        <begin position="1422"/>
        <end position="1432"/>
    </location>
</feature>
<dbReference type="Gene3D" id="1.10.510.10">
    <property type="entry name" value="Transferase(Phosphotransferase) domain 1"/>
    <property type="match status" value="1"/>
</dbReference>
<dbReference type="GO" id="GO:0005634">
    <property type="term" value="C:nucleus"/>
    <property type="evidence" value="ECO:0007669"/>
    <property type="project" value="TreeGrafter"/>
</dbReference>
<dbReference type="Gene3D" id="3.30.200.20">
    <property type="entry name" value="Phosphorylase Kinase, domain 1"/>
    <property type="match status" value="1"/>
</dbReference>
<evidence type="ECO:0000256" key="5">
    <source>
        <dbReference type="ARBA" id="ARBA00022777"/>
    </source>
</evidence>
<reference evidence="10 11" key="1">
    <citation type="journal article" date="2018" name="MBio">
        <title>Comparative Genomics Reveals the Core Gene Toolbox for the Fungus-Insect Symbiosis.</title>
        <authorList>
            <person name="Wang Y."/>
            <person name="Stata M."/>
            <person name="Wang W."/>
            <person name="Stajich J.E."/>
            <person name="White M.M."/>
            <person name="Moncalvo J.M."/>
        </authorList>
    </citation>
    <scope>NUCLEOTIDE SEQUENCE [LARGE SCALE GENOMIC DNA]</scope>
    <source>
        <strain evidence="10 11">AUS-77-4</strain>
    </source>
</reference>
<dbReference type="STRING" id="61424.A0A2T9Y6D0"/>
<evidence type="ECO:0000256" key="2">
    <source>
        <dbReference type="ARBA" id="ARBA00022527"/>
    </source>
</evidence>
<protein>
    <recommendedName>
        <fullName evidence="9">Protein kinase domain-containing protein</fullName>
    </recommendedName>
</protein>
<feature type="domain" description="Protein kinase" evidence="9">
    <location>
        <begin position="1076"/>
        <end position="1402"/>
    </location>
</feature>
<evidence type="ECO:0000256" key="8">
    <source>
        <dbReference type="SAM" id="MobiDB-lite"/>
    </source>
</evidence>
<comment type="caution">
    <text evidence="10">The sequence shown here is derived from an EMBL/GenBank/DDBJ whole genome shotgun (WGS) entry which is preliminary data.</text>
</comment>
<dbReference type="GO" id="GO:0004674">
    <property type="term" value="F:protein serine/threonine kinase activity"/>
    <property type="evidence" value="ECO:0007669"/>
    <property type="project" value="UniProtKB-KW"/>
</dbReference>
<evidence type="ECO:0000313" key="11">
    <source>
        <dbReference type="Proteomes" id="UP000245699"/>
    </source>
</evidence>
<dbReference type="GO" id="GO:0005737">
    <property type="term" value="C:cytoplasm"/>
    <property type="evidence" value="ECO:0007669"/>
    <property type="project" value="TreeGrafter"/>
</dbReference>
<dbReference type="GO" id="GO:0004713">
    <property type="term" value="F:protein tyrosine kinase activity"/>
    <property type="evidence" value="ECO:0007669"/>
    <property type="project" value="TreeGrafter"/>
</dbReference>
<feature type="compositionally biased region" description="Polar residues" evidence="8">
    <location>
        <begin position="29"/>
        <end position="49"/>
    </location>
</feature>
<feature type="region of interest" description="Disordered" evidence="8">
    <location>
        <begin position="576"/>
        <end position="615"/>
    </location>
</feature>
<name>A0A2T9Y6D0_9FUNG</name>
<proteinExistence type="inferred from homology"/>
<keyword evidence="5" id="KW-0418">Kinase</keyword>
<evidence type="ECO:0000256" key="4">
    <source>
        <dbReference type="ARBA" id="ARBA00022741"/>
    </source>
</evidence>
<dbReference type="InterPro" id="IPR008271">
    <property type="entry name" value="Ser/Thr_kinase_AS"/>
</dbReference>
<dbReference type="InterPro" id="IPR050494">
    <property type="entry name" value="Ser_Thr_dual-spec_kinase"/>
</dbReference>
<dbReference type="PANTHER" id="PTHR24058:SF17">
    <property type="entry name" value="HOMEODOMAIN INTERACTING PROTEIN KINASE, ISOFORM D"/>
    <property type="match status" value="1"/>
</dbReference>
<evidence type="ECO:0000313" key="10">
    <source>
        <dbReference type="EMBL" id="PVU87883.1"/>
    </source>
</evidence>
<evidence type="ECO:0000256" key="1">
    <source>
        <dbReference type="ARBA" id="ARBA00008867"/>
    </source>
</evidence>
<keyword evidence="11" id="KW-1185">Reference proteome</keyword>
<dbReference type="PROSITE" id="PS00108">
    <property type="entry name" value="PROTEIN_KINASE_ST"/>
    <property type="match status" value="1"/>
</dbReference>
<feature type="region of interest" description="Disordered" evidence="8">
    <location>
        <begin position="166"/>
        <end position="187"/>
    </location>
</feature>
<feature type="compositionally biased region" description="Low complexity" evidence="8">
    <location>
        <begin position="90"/>
        <end position="99"/>
    </location>
</feature>
<comment type="similarity">
    <text evidence="1">Belongs to the protein kinase superfamily. CMGC Ser/Thr protein kinase family. MNB/DYRK subfamily.</text>
</comment>
<dbReference type="SUPFAM" id="SSF56112">
    <property type="entry name" value="Protein kinase-like (PK-like)"/>
    <property type="match status" value="1"/>
</dbReference>
<accession>A0A2T9Y6D0</accession>
<feature type="region of interest" description="Disordered" evidence="8">
    <location>
        <begin position="29"/>
        <end position="64"/>
    </location>
</feature>
<organism evidence="10 11">
    <name type="scientific">Furculomyces boomerangus</name>
    <dbReference type="NCBI Taxonomy" id="61424"/>
    <lineage>
        <taxon>Eukaryota</taxon>
        <taxon>Fungi</taxon>
        <taxon>Fungi incertae sedis</taxon>
        <taxon>Zoopagomycota</taxon>
        <taxon>Kickxellomycotina</taxon>
        <taxon>Harpellomycetes</taxon>
        <taxon>Harpellales</taxon>
        <taxon>Harpellaceae</taxon>
        <taxon>Furculomyces</taxon>
    </lineage>
</organism>
<dbReference type="InterPro" id="IPR011009">
    <property type="entry name" value="Kinase-like_dom_sf"/>
</dbReference>
<keyword evidence="6 7" id="KW-0067">ATP-binding</keyword>
<dbReference type="GO" id="GO:0005524">
    <property type="term" value="F:ATP binding"/>
    <property type="evidence" value="ECO:0007669"/>
    <property type="project" value="UniProtKB-UniRule"/>
</dbReference>
<dbReference type="PROSITE" id="PS50011">
    <property type="entry name" value="PROTEIN_KINASE_DOM"/>
    <property type="match status" value="1"/>
</dbReference>
<evidence type="ECO:0000256" key="6">
    <source>
        <dbReference type="ARBA" id="ARBA00022840"/>
    </source>
</evidence>
<dbReference type="PROSITE" id="PS00107">
    <property type="entry name" value="PROTEIN_KINASE_ATP"/>
    <property type="match status" value="1"/>
</dbReference>
<evidence type="ECO:0000256" key="7">
    <source>
        <dbReference type="PROSITE-ProRule" id="PRU10141"/>
    </source>
</evidence>
<gene>
    <name evidence="10" type="ORF">BB559_005848</name>
</gene>
<dbReference type="InterPro" id="IPR017441">
    <property type="entry name" value="Protein_kinase_ATP_BS"/>
</dbReference>
<dbReference type="InterPro" id="IPR000719">
    <property type="entry name" value="Prot_kinase_dom"/>
</dbReference>
<feature type="region of interest" description="Disordered" evidence="8">
    <location>
        <begin position="80"/>
        <end position="99"/>
    </location>
</feature>
<dbReference type="SMART" id="SM00220">
    <property type="entry name" value="S_TKc"/>
    <property type="match status" value="1"/>
</dbReference>
<keyword evidence="4 7" id="KW-0547">Nucleotide-binding</keyword>
<evidence type="ECO:0000259" key="9">
    <source>
        <dbReference type="PROSITE" id="PS50011"/>
    </source>
</evidence>
<feature type="compositionally biased region" description="Low complexity" evidence="8">
    <location>
        <begin position="169"/>
        <end position="180"/>
    </location>
</feature>
<dbReference type="FunFam" id="3.30.200.20:FF:000087">
    <property type="entry name" value="Dual specificity tyrosine-phosphorylation-regulated kinase 1A"/>
    <property type="match status" value="1"/>
</dbReference>
<dbReference type="Proteomes" id="UP000245699">
    <property type="component" value="Unassembled WGS sequence"/>
</dbReference>
<feature type="binding site" evidence="7">
    <location>
        <position position="1105"/>
    </location>
    <ligand>
        <name>ATP</name>
        <dbReference type="ChEBI" id="CHEBI:30616"/>
    </ligand>
</feature>
<keyword evidence="3" id="KW-0808">Transferase</keyword>
<sequence>MQLQQNKKLQKNSIHNIYPATSSAIYNPNQSSTSFNNPPLYNSPKTSSLGLLDSNPPTIPPSHKNNSNFIFTNSSINNQNPFDSNSFQPNSSHNLNSHLFNSSSDFQKFNTNNSLLPLPQNLGHSGVDFLYPQDQQPTSSNSLNIKNISTTNSADSSLPWFKNDNIIHPPSKNQNSNPKNILSHNGFPQKHYSEISLNSLVSRYDPETINPHYSHNLYDPNNMLQNSIPDLSSQQNPEIKDQFFPPSLKDQQRNFSNDPNSLDINNLYNKSKQNSKTHDTTQIFNQLHLEPIKKQGHSDITSLLNEPQTFLQNGLNSNKLHPLNNQLPNHSKNDFPSQFAFDSNHNPINTSNKNTQHAGHGGLNDIYSLNNNSTHLNNDEITKNSLINILNNPSQSEFKHSSEPVFNFYNNPTLETSNNNTAEELKNHNLFSKISSQEYIPPYSNNQNQNLLDVLLNQQNNSLIQNQQNITDSNNLLLNNQSQKTHVLTNPYNNNLEYQNTSNQNYPHKTLNYKNGYDPHPENLDSIPTNNSFDYNIHSDRPLPFNQDNSYYYKPGLDFLNKNNLSENRTLDQTVSASKRLPNYNNLGNPYSQQPDAIHNMNTETNTSAPIFNNLENQNNTRYSDFKNNSIELAASRFGLMNNPSFSQDYLVQPNPTLEFHRSSNAKPHTKSNGIYNRHMINVDHEHKSQSDMDINSYQSKITTNNQFKSLKPDSTDFQKMGKSDIKNNPNWNYRNELVSNLNTSAGKEITNNSKIDSDSGLLYLNPMHRVEIGSEQKLCHNVQSDDLFANTKGELNTRLIDTSMNMSNASHNFQNENSYENLLSPDIVNSPSTIINISSGQTQVRSPDRLDNTNESLYPWNTAYLDQDLDIGHSGSNYYNPHFQNQALLHNQNVSSGSWPHNPIEPQNYNNQSYPSQFENSFIQKNQTTNVSSGNQTRLISPNLNEFGNGTNGYSDYEPFINLNGPIEISSTNVMRSNARLNSLRKQEAEKKLSRAREKELKNISNFNPLHQLTINLVNTYRKINPGFEFNSELRPRRALTKPSEGILNNGYDNENSDYILYVNDIIGEPEGNQYLIIDALGSGTFGQVVKSQNIKTGELVAIKVVKNKTAYFQQSMMEVHILTELKNTWDPDNKHHFLRLKEHFIFRNHLCFVNELLSINLYELLKQNSYKGLSTTLIRVLTSQILDSLNVLDKANIIHCDLKPENILLEDIDKPTIKVIDFGSSCYVGQTFFTYIQSRFYRSPEVLMGLPYGAPIDMWSLGCIVAELYLGLPIFPGSSEFNQVSRIVELLGMPNLKMLEKATKTTEFFRRTGANSWRIKTTEEFNRETGKQDVVGRSYFVAKNLNELITQYPYKKDISIEEMNIESTNRIILLDFLHKLLDLNPDTRLTPGQALVHPFITGDYNNILLPNTGYSSYDPGQPPYQGPPPGSGNNRNVFPSNNYNGFLGYSNNVGSGNNSLNYNTDQNTNFYNAKALGALEPIYNNPNTLDKQSLNQLYPNPQPQIFVPFEKYENKYGNIGDKKPSISSHPSTHSLNHFSKGFKSNSYPSLSYKMFPDLGKNTFFSDEAIRLEGKDNSDSFSFKEPNIITNREKTDSQISSSSFLSDFVRYVGKDPIETESFGMFPQLDQSSYYSGVIHPSNIEDEKSSVYSLQKNSYSSSIGKVEDSNTTEKKIGLDTDANNISNSSSLINLKHHQKTKTFSVIHSDQDASEFDLSENGTHTTDQIFGASENSTPHLSFKEMNTSQYCSSNELIDFSKTPNQPKLCESIPKFSDDLAASFNDKDSDKYSSSEEEYFVMRVKPKPVLGNVTETMPVEKNRIYYNQKGLDRFIPIAKNLEDDISINSKTLLKKQLFSKYSHDALDQTSNTADNMNIRNSEFSDPETADFGNIDALRKSVDTIPSEVKTFKKNKKRTKFKCAEKGSYYNNNQKNFNIGYESESLSEHSDVYVTAPFIVPKKSKSLEVETHGYLGLSNKKRIISRSNVQVTNLVRFIALADGEIDSSIDESFMKKYRERNPTRKNKDLKISTLFDKNETNLDTKAFEVESRSSIFFERSSSENSFICLKQSSIITTQPGTPQEFLIDKLTQLDSLMEDAENNTKNINLVLPNNHETKNSMLEVSDNSTELENHKEGTTPNYLLSYQQSIVPPSPSKLPLPILVKQYSPHFFSQLSSGGHTPTNLSNKSSMLNGDCSIGSSNLASSKLSNRISRLDEIRDIKKRIYSDGVKYLSTMDSSIIINKSTNYKDQENRYSHSLRLNNTSEDRFSFGSSKRYSDLEKNLSEHSIATSESPITLGPIFGKLQNNSNIHSEEKASCISSNGSQISASLSKNHTSVLTPINFFGNTSTNYVGSPSNPNSKFKNTQLDFETGNTDSDIDPNHLSSSFSRIDINSAPEGRIMIQLSSL</sequence>
<dbReference type="PANTHER" id="PTHR24058">
    <property type="entry name" value="DUAL SPECIFICITY PROTEIN KINASE"/>
    <property type="match status" value="1"/>
</dbReference>
<evidence type="ECO:0000256" key="3">
    <source>
        <dbReference type="ARBA" id="ARBA00022679"/>
    </source>
</evidence>
<feature type="region of interest" description="Disordered" evidence="8">
    <location>
        <begin position="1414"/>
        <end position="1440"/>
    </location>
</feature>
<dbReference type="Pfam" id="PF00069">
    <property type="entry name" value="Pkinase"/>
    <property type="match status" value="1"/>
</dbReference>
<keyword evidence="2" id="KW-0723">Serine/threonine-protein kinase</keyword>
<dbReference type="OrthoDB" id="9332038at2759"/>